<dbReference type="InterPro" id="IPR036691">
    <property type="entry name" value="Endo/exonu/phosph_ase_sf"/>
</dbReference>
<feature type="compositionally biased region" description="Polar residues" evidence="3">
    <location>
        <begin position="131"/>
        <end position="142"/>
    </location>
</feature>
<dbReference type="Proteomes" id="UP001633002">
    <property type="component" value="Unassembled WGS sequence"/>
</dbReference>
<dbReference type="SUPFAM" id="SSF56219">
    <property type="entry name" value="DNase I-like"/>
    <property type="match status" value="1"/>
</dbReference>
<feature type="region of interest" description="Disordered" evidence="3">
    <location>
        <begin position="131"/>
        <end position="199"/>
    </location>
</feature>
<dbReference type="EMBL" id="JBJQOH010000003">
    <property type="protein sequence ID" value="KAL3691827.1"/>
    <property type="molecule type" value="Genomic_DNA"/>
</dbReference>
<feature type="region of interest" description="Disordered" evidence="3">
    <location>
        <begin position="47"/>
        <end position="97"/>
    </location>
</feature>
<feature type="region of interest" description="Disordered" evidence="3">
    <location>
        <begin position="1159"/>
        <end position="1179"/>
    </location>
</feature>
<feature type="compositionally biased region" description="Low complexity" evidence="3">
    <location>
        <begin position="178"/>
        <end position="196"/>
    </location>
</feature>
<dbReference type="PANTHER" id="PTHR31286">
    <property type="entry name" value="GLYCINE-RICH CELL WALL STRUCTURAL PROTEIN 1.8-LIKE"/>
    <property type="match status" value="1"/>
</dbReference>
<dbReference type="InterPro" id="IPR040256">
    <property type="entry name" value="At4g02000-like"/>
</dbReference>
<feature type="domain" description="CCHC-type" evidence="4">
    <location>
        <begin position="464"/>
        <end position="479"/>
    </location>
</feature>
<keyword evidence="1" id="KW-0479">Metal-binding</keyword>
<dbReference type="SMART" id="SM00343">
    <property type="entry name" value="ZnF_C2HC"/>
    <property type="match status" value="1"/>
</dbReference>
<dbReference type="InterPro" id="IPR001878">
    <property type="entry name" value="Znf_CCHC"/>
</dbReference>
<evidence type="ECO:0000313" key="6">
    <source>
        <dbReference type="Proteomes" id="UP001633002"/>
    </source>
</evidence>
<feature type="compositionally biased region" description="Basic and acidic residues" evidence="3">
    <location>
        <begin position="70"/>
        <end position="84"/>
    </location>
</feature>
<dbReference type="AlphaFoldDB" id="A0ABD3HN69"/>
<dbReference type="GO" id="GO:0008270">
    <property type="term" value="F:zinc ion binding"/>
    <property type="evidence" value="ECO:0007669"/>
    <property type="project" value="UniProtKB-KW"/>
</dbReference>
<sequence length="1211" mass="135487">MSADRDLVENIVSTHRISSKRVSDRRLSILRRSAEAGDFIKRRKDLQVGNMSSRSRGRVDGSAVGQSDGGHSHTPRESTRRDLFGDQGASHTGSRSARMIVNQIFESSPKGAAPVHQRTWESGTQSYVRAVSGPSQEILNQKDSSGDSRATGSARRRSTHHPVQLLPVADSQTKPDDLAGASLSSGNPSSSSQAPQRTPAADDVIILEEASEVEVDTEAEGFDLSERDGEKIQDEAYNQTRKWKKRVMKEVTDAFKLLPDLAEEVETEAIEVEHTFDFAAQTRIQFQKRRGEDYGIVFCTVDMSPSRDLFTQWLYQEVKNKTAVQTTHVKVLAPKHYLVLTRTTEDRDLVLAGGPYYMKRRMVYTTPWCPGFDTSKIISKQMACWLDLVNVDHCLEGEAENLLSSIGKVLQTAGKTEEGDSKFQNIRGCVLMDMSKPLPTVLRLKLNGVSRRISIKYDTLPDACYICQERGHFARSCPQKNQSVNGAGGGGNAEPNPDEFITVGAKGRRASVPQTGSREPSTSNPYDPLNDCNGDSDPHNCTQPQNPPSQPVPIPAPQSVNTDTGGGAAATIDPNEANTQQGSENESEMKGEGEDIPDLNTAPADAAETPASKQLERNRRKEKKKERKLAARRAREELIRQQIEFTKKLKAERAAARGGKHTSDEEEDSEGDGFWQKPTDKKAKGNDGTMDTRGAKVVVDYSMSDRGGAALIIHPSVTVTEVGVKGNGTLAWAQISVGEKDFRVASIYGPHPREEKLQFFNDLKALTERDRWMLVGDWNMVLSPQDSAGPTALLKGEALEVWQDLDQGIDLMDMYNVAEERRGPRFTRQVYRGGRLDQARLDRLYFSQNGEWVYKARRLSHDGQEALSDHIPIIAELEIVRTHQRRRKKRETYLKMDVDSLKNPERREVAKEAWLGGWALSEDPVLAWELAWGRLREVFKEFRQQDREKISNLKRQQEDLNEMRLLMETGGSEQDRQNYSELEKAVQEAEILEANILRRRSRVKWVNDGEASTKYFFACLQAKQAQERLTELEVEGGELITDEDKVLEEVHRFYSLLYQQPPVPVNTKIERSEAMKLITDTVEAEENASLVGTPDSEEIERTVTGLAKNKAPVLKAARAEADGRMNTKTGTSQRTRGIQTLNELSRMIEILNVTQFAQRSQSPRSDRLLRPRALSPESQEDLLSNLAEQLRRNAISQDPGVPTVIEEGIAN</sequence>
<dbReference type="SUPFAM" id="SSF57756">
    <property type="entry name" value="Retrovirus zinc finger-like domains"/>
    <property type="match status" value="1"/>
</dbReference>
<dbReference type="PANTHER" id="PTHR31286:SF180">
    <property type="entry name" value="OS10G0362600 PROTEIN"/>
    <property type="match status" value="1"/>
</dbReference>
<keyword evidence="2" id="KW-0175">Coiled coil</keyword>
<keyword evidence="1" id="KW-0863">Zinc-finger</keyword>
<feature type="compositionally biased region" description="Basic residues" evidence="3">
    <location>
        <begin position="620"/>
        <end position="632"/>
    </location>
</feature>
<evidence type="ECO:0000256" key="1">
    <source>
        <dbReference type="PROSITE-ProRule" id="PRU00047"/>
    </source>
</evidence>
<evidence type="ECO:0000256" key="2">
    <source>
        <dbReference type="SAM" id="Coils"/>
    </source>
</evidence>
<proteinExistence type="predicted"/>
<keyword evidence="1" id="KW-0862">Zinc</keyword>
<feature type="compositionally biased region" description="Polar residues" evidence="3">
    <location>
        <begin position="512"/>
        <end position="525"/>
    </location>
</feature>
<feature type="region of interest" description="Disordered" evidence="3">
    <location>
        <begin position="477"/>
        <end position="632"/>
    </location>
</feature>
<feature type="coiled-coil region" evidence="2">
    <location>
        <begin position="943"/>
        <end position="999"/>
    </location>
</feature>
<gene>
    <name evidence="5" type="ORF">R1sor_005478</name>
</gene>
<dbReference type="Gene3D" id="3.60.10.10">
    <property type="entry name" value="Endonuclease/exonuclease/phosphatase"/>
    <property type="match status" value="1"/>
</dbReference>
<feature type="compositionally biased region" description="Pro residues" evidence="3">
    <location>
        <begin position="545"/>
        <end position="556"/>
    </location>
</feature>
<dbReference type="Pfam" id="PF00098">
    <property type="entry name" value="zf-CCHC"/>
    <property type="match status" value="1"/>
</dbReference>
<keyword evidence="6" id="KW-1185">Reference proteome</keyword>
<evidence type="ECO:0000313" key="5">
    <source>
        <dbReference type="EMBL" id="KAL3691827.1"/>
    </source>
</evidence>
<accession>A0ABD3HN69</accession>
<protein>
    <recommendedName>
        <fullName evidence="4">CCHC-type domain-containing protein</fullName>
    </recommendedName>
</protein>
<name>A0ABD3HN69_9MARC</name>
<feature type="region of interest" description="Disordered" evidence="3">
    <location>
        <begin position="649"/>
        <end position="691"/>
    </location>
</feature>
<comment type="caution">
    <text evidence="5">The sequence shown here is derived from an EMBL/GenBank/DDBJ whole genome shotgun (WGS) entry which is preliminary data.</text>
</comment>
<dbReference type="Gene3D" id="4.10.60.10">
    <property type="entry name" value="Zinc finger, CCHC-type"/>
    <property type="match status" value="1"/>
</dbReference>
<dbReference type="InterPro" id="IPR036875">
    <property type="entry name" value="Znf_CCHC_sf"/>
</dbReference>
<dbReference type="PROSITE" id="PS50158">
    <property type="entry name" value="ZF_CCHC"/>
    <property type="match status" value="1"/>
</dbReference>
<reference evidence="5 6" key="1">
    <citation type="submission" date="2024-09" db="EMBL/GenBank/DDBJ databases">
        <title>Chromosome-scale assembly of Riccia sorocarpa.</title>
        <authorList>
            <person name="Paukszto L."/>
        </authorList>
    </citation>
    <scope>NUCLEOTIDE SEQUENCE [LARGE SCALE GENOMIC DNA]</scope>
    <source>
        <strain evidence="5">LP-2024</strain>
        <tissue evidence="5">Aerial parts of the thallus</tissue>
    </source>
</reference>
<organism evidence="5 6">
    <name type="scientific">Riccia sorocarpa</name>
    <dbReference type="NCBI Taxonomy" id="122646"/>
    <lineage>
        <taxon>Eukaryota</taxon>
        <taxon>Viridiplantae</taxon>
        <taxon>Streptophyta</taxon>
        <taxon>Embryophyta</taxon>
        <taxon>Marchantiophyta</taxon>
        <taxon>Marchantiopsida</taxon>
        <taxon>Marchantiidae</taxon>
        <taxon>Marchantiales</taxon>
        <taxon>Ricciaceae</taxon>
        <taxon>Riccia</taxon>
    </lineage>
</organism>
<evidence type="ECO:0000256" key="3">
    <source>
        <dbReference type="SAM" id="MobiDB-lite"/>
    </source>
</evidence>
<evidence type="ECO:0000259" key="4">
    <source>
        <dbReference type="PROSITE" id="PS50158"/>
    </source>
</evidence>